<organism evidence="2 3">
    <name type="scientific">Elysia crispata</name>
    <name type="common">lettuce slug</name>
    <dbReference type="NCBI Taxonomy" id="231223"/>
    <lineage>
        <taxon>Eukaryota</taxon>
        <taxon>Metazoa</taxon>
        <taxon>Spiralia</taxon>
        <taxon>Lophotrochozoa</taxon>
        <taxon>Mollusca</taxon>
        <taxon>Gastropoda</taxon>
        <taxon>Heterobranchia</taxon>
        <taxon>Euthyneura</taxon>
        <taxon>Panpulmonata</taxon>
        <taxon>Sacoglossa</taxon>
        <taxon>Placobranchoidea</taxon>
        <taxon>Plakobranchidae</taxon>
        <taxon>Elysia</taxon>
    </lineage>
</organism>
<accession>A0AAE1AQ73</accession>
<reference evidence="2" key="1">
    <citation type="journal article" date="2023" name="G3 (Bethesda)">
        <title>A reference genome for the long-term kleptoplast-retaining sea slug Elysia crispata morphotype clarki.</title>
        <authorList>
            <person name="Eastman K.E."/>
            <person name="Pendleton A.L."/>
            <person name="Shaikh M.A."/>
            <person name="Suttiyut T."/>
            <person name="Ogas R."/>
            <person name="Tomko P."/>
            <person name="Gavelis G."/>
            <person name="Widhalm J.R."/>
            <person name="Wisecaver J.H."/>
        </authorList>
    </citation>
    <scope>NUCLEOTIDE SEQUENCE</scope>
    <source>
        <strain evidence="2">ECLA1</strain>
    </source>
</reference>
<dbReference type="Proteomes" id="UP001283361">
    <property type="component" value="Unassembled WGS sequence"/>
</dbReference>
<dbReference type="AlphaFoldDB" id="A0AAE1AQ73"/>
<proteinExistence type="predicted"/>
<feature type="compositionally biased region" description="Polar residues" evidence="1">
    <location>
        <begin position="71"/>
        <end position="82"/>
    </location>
</feature>
<evidence type="ECO:0000313" key="2">
    <source>
        <dbReference type="EMBL" id="KAK3791918.1"/>
    </source>
</evidence>
<comment type="caution">
    <text evidence="2">The sequence shown here is derived from an EMBL/GenBank/DDBJ whole genome shotgun (WGS) entry which is preliminary data.</text>
</comment>
<gene>
    <name evidence="2" type="ORF">RRG08_065470</name>
</gene>
<evidence type="ECO:0000313" key="3">
    <source>
        <dbReference type="Proteomes" id="UP001283361"/>
    </source>
</evidence>
<feature type="region of interest" description="Disordered" evidence="1">
    <location>
        <begin position="1"/>
        <end position="23"/>
    </location>
</feature>
<feature type="region of interest" description="Disordered" evidence="1">
    <location>
        <begin position="55"/>
        <end position="98"/>
    </location>
</feature>
<protein>
    <submittedName>
        <fullName evidence="2">Uncharacterized protein</fullName>
    </submittedName>
</protein>
<sequence length="98" mass="10565">MARREPGVGPLSPSPPPIGSLLTRNRSHYQLVRYGTRGTMVRNWRTAEWGSVSGATLRSSPHTHTHDGGSLSLTDGADSQVTSKERQKLTIINEGGGQ</sequence>
<name>A0AAE1AQ73_9GAST</name>
<keyword evidence="3" id="KW-1185">Reference proteome</keyword>
<evidence type="ECO:0000256" key="1">
    <source>
        <dbReference type="SAM" id="MobiDB-lite"/>
    </source>
</evidence>
<dbReference type="EMBL" id="JAWDGP010001427">
    <property type="protein sequence ID" value="KAK3791918.1"/>
    <property type="molecule type" value="Genomic_DNA"/>
</dbReference>